<dbReference type="Pfam" id="PF25780">
    <property type="entry name" value="TPR_IPO5"/>
    <property type="match status" value="1"/>
</dbReference>
<dbReference type="EMBL" id="JAVRRD010000013">
    <property type="protein sequence ID" value="KAK5052552.1"/>
    <property type="molecule type" value="Genomic_DNA"/>
</dbReference>
<evidence type="ECO:0000256" key="8">
    <source>
        <dbReference type="PROSITE-ProRule" id="PRU00103"/>
    </source>
</evidence>
<feature type="repeat" description="HEAT" evidence="8">
    <location>
        <begin position="386"/>
        <end position="424"/>
    </location>
</feature>
<dbReference type="Gene3D" id="1.25.10.10">
    <property type="entry name" value="Leucine-rich Repeat Variant"/>
    <property type="match status" value="1"/>
</dbReference>
<proteinExistence type="predicted"/>
<dbReference type="GeneID" id="89970625"/>
<keyword evidence="3" id="KW-0813">Transport</keyword>
<dbReference type="PANTHER" id="PTHR10527">
    <property type="entry name" value="IMPORTIN BETA"/>
    <property type="match status" value="1"/>
</dbReference>
<dbReference type="GO" id="GO:0031267">
    <property type="term" value="F:small GTPase binding"/>
    <property type="evidence" value="ECO:0007669"/>
    <property type="project" value="InterPro"/>
</dbReference>
<dbReference type="InterPro" id="IPR001494">
    <property type="entry name" value="Importin-beta_N"/>
</dbReference>
<gene>
    <name evidence="11" type="ORF">LTR84_002417</name>
</gene>
<reference evidence="11 12" key="1">
    <citation type="submission" date="2023-08" db="EMBL/GenBank/DDBJ databases">
        <title>Black Yeasts Isolated from many extreme environments.</title>
        <authorList>
            <person name="Coleine C."/>
            <person name="Stajich J.E."/>
            <person name="Selbmann L."/>
        </authorList>
    </citation>
    <scope>NUCLEOTIDE SEQUENCE [LARGE SCALE GENOMIC DNA]</scope>
    <source>
        <strain evidence="11 12">CCFEE 5792</strain>
    </source>
</reference>
<evidence type="ECO:0000256" key="6">
    <source>
        <dbReference type="ARBA" id="ARBA00022927"/>
    </source>
</evidence>
<evidence type="ECO:0000256" key="4">
    <source>
        <dbReference type="ARBA" id="ARBA00022490"/>
    </source>
</evidence>
<evidence type="ECO:0000256" key="7">
    <source>
        <dbReference type="ARBA" id="ARBA00023242"/>
    </source>
</evidence>
<dbReference type="InterPro" id="IPR034085">
    <property type="entry name" value="TOG"/>
</dbReference>
<sequence length="1088" mass="119485">MDQQKFLQQLAIVLDPKKGNVKTATNILQNEFYKQPESLLFLVQLIISHDSTELKQLAATQAKPLVSKHWTKISPEQREHARNQLFQATLSESSSLVRHSASRLISAIAKIDLDDGEWPELPGLLQQAATSTKAAERAVGVYVLYSILETIGDGFSSKFKELFALFSKTIRDPESLEVRVNTMLAISKMAMVVDAEEDHSSIKSFQNIFPDMVAVLKDTIDSGKDDYIMLTFEVFNTLLTAEYQLLSKHFQDLVAFMTQLATNTEAADETRTQAISFLMQCVVYRRLRVQGAKMGEPLTKSMLQVITEIDDASADDDDITPARSALGLIDTMAQSLPASQVVVPILDVLPQYSKSQNPKYRQAGILALGFVVEGAPDFLSTQLSSVLPLLFTLLEDSEVTVRQAALQTTARLADDLPDDITKQHERLIPLLVKNLTAAMSIYNGEEEGPAIDIMKSATSAIDAVVDGMDAGDAVSYLDQIAPLLQKLFKHPDSKIKALAAGALGSLASTVEAPFLPYLADSMNAMQEFITKKESEEELELRASCTDAMGEFAVAVGAAEFKNYVHPLMQTSDEALQLDHSRLKESTYILWGSLAKVYEEDFSPFLGGVVKGLFDCVDQEEADLEVELGDSAKDLLGKEVTIAGRKVKVAAADSDSDDDAEDGDIEDVDIDEDDDSDWGDLATVTPIALEKEIAIEVIGDVVSNTKTAFLPYFEKTVEKLLPLVEHNYENVRKATLSTLHRAYAALYDISEESGQLPKWKAGLPLQVEPTQELQKFGEILMAATLNVWPEEEDAATVTEISRALSENLKMTGPALLSCPDVLTKIVQTVTDLITKQHACQIDAAEGAMDEEDLEGTEMEWVIVDSAMDVISGLAAALGPNFGELWKIFEKQVLRYASGAESLGRASACGVLAETITGMEGAVTPYTSSIMTILLKRLGDEDNQTKSNAAYAIGRLVEKSNDDATVLKAYPQILSKLEGVLHVTEARCMDNAAGCVSRLILKHKNKVPVSQVLPVLVESGILPLKDDYQENEPVWKMIIQLYRDQDETVQRLTPKLAPIMVSVLGEPEEQLTEEVREQLQALVEHLKSIH</sequence>
<dbReference type="SUPFAM" id="SSF48371">
    <property type="entry name" value="ARM repeat"/>
    <property type="match status" value="2"/>
</dbReference>
<feature type="domain" description="Importin N-terminal" evidence="10">
    <location>
        <begin position="24"/>
        <end position="91"/>
    </location>
</feature>
<evidence type="ECO:0000259" key="10">
    <source>
        <dbReference type="PROSITE" id="PS50166"/>
    </source>
</evidence>
<keyword evidence="12" id="KW-1185">Reference proteome</keyword>
<dbReference type="Pfam" id="PF25574">
    <property type="entry name" value="TPR_IMB1"/>
    <property type="match status" value="1"/>
</dbReference>
<dbReference type="GO" id="GO:0005634">
    <property type="term" value="C:nucleus"/>
    <property type="evidence" value="ECO:0007669"/>
    <property type="project" value="UniProtKB-ARBA"/>
</dbReference>
<evidence type="ECO:0000256" key="5">
    <source>
        <dbReference type="ARBA" id="ARBA00022737"/>
    </source>
</evidence>
<evidence type="ECO:0000313" key="12">
    <source>
        <dbReference type="Proteomes" id="UP001358417"/>
    </source>
</evidence>
<dbReference type="Proteomes" id="UP001358417">
    <property type="component" value="Unassembled WGS sequence"/>
</dbReference>
<keyword evidence="5" id="KW-0677">Repeat</keyword>
<dbReference type="InterPro" id="IPR057672">
    <property type="entry name" value="TPR_IPO4/5"/>
</dbReference>
<dbReference type="InterPro" id="IPR011989">
    <property type="entry name" value="ARM-like"/>
</dbReference>
<dbReference type="InterPro" id="IPR040122">
    <property type="entry name" value="Importin_beta"/>
</dbReference>
<protein>
    <recommendedName>
        <fullName evidence="10">Importin N-terminal domain-containing protein</fullName>
    </recommendedName>
</protein>
<keyword evidence="7" id="KW-0539">Nucleus</keyword>
<evidence type="ECO:0000313" key="11">
    <source>
        <dbReference type="EMBL" id="KAK5052552.1"/>
    </source>
</evidence>
<dbReference type="GO" id="GO:0006606">
    <property type="term" value="P:protein import into nucleus"/>
    <property type="evidence" value="ECO:0007669"/>
    <property type="project" value="InterPro"/>
</dbReference>
<evidence type="ECO:0000256" key="1">
    <source>
        <dbReference type="ARBA" id="ARBA00004123"/>
    </source>
</evidence>
<dbReference type="AlphaFoldDB" id="A0AAV9ND34"/>
<evidence type="ECO:0000256" key="2">
    <source>
        <dbReference type="ARBA" id="ARBA00004496"/>
    </source>
</evidence>
<feature type="region of interest" description="Disordered" evidence="9">
    <location>
        <begin position="652"/>
        <end position="674"/>
    </location>
</feature>
<keyword evidence="4" id="KW-0963">Cytoplasm</keyword>
<dbReference type="SMART" id="SM01349">
    <property type="entry name" value="TOG"/>
    <property type="match status" value="1"/>
</dbReference>
<name>A0AAV9ND34_9EURO</name>
<dbReference type="SMART" id="SM00913">
    <property type="entry name" value="IBN_N"/>
    <property type="match status" value="1"/>
</dbReference>
<evidence type="ECO:0000256" key="3">
    <source>
        <dbReference type="ARBA" id="ARBA00022448"/>
    </source>
</evidence>
<dbReference type="GO" id="GO:0005737">
    <property type="term" value="C:cytoplasm"/>
    <property type="evidence" value="ECO:0007669"/>
    <property type="project" value="UniProtKB-SubCell"/>
</dbReference>
<dbReference type="RefSeq" id="XP_064706252.1">
    <property type="nucleotide sequence ID" value="XM_064846027.1"/>
</dbReference>
<dbReference type="InterPro" id="IPR058584">
    <property type="entry name" value="IMB1_TNPO1-like_TPR"/>
</dbReference>
<dbReference type="InterPro" id="IPR021133">
    <property type="entry name" value="HEAT_type_2"/>
</dbReference>
<dbReference type="PROSITE" id="PS50166">
    <property type="entry name" value="IMPORTIN_B_NT"/>
    <property type="match status" value="1"/>
</dbReference>
<feature type="compositionally biased region" description="Acidic residues" evidence="9">
    <location>
        <begin position="653"/>
        <end position="674"/>
    </location>
</feature>
<accession>A0AAV9ND34</accession>
<dbReference type="InterPro" id="IPR016024">
    <property type="entry name" value="ARM-type_fold"/>
</dbReference>
<organism evidence="11 12">
    <name type="scientific">Exophiala bonariae</name>
    <dbReference type="NCBI Taxonomy" id="1690606"/>
    <lineage>
        <taxon>Eukaryota</taxon>
        <taxon>Fungi</taxon>
        <taxon>Dikarya</taxon>
        <taxon>Ascomycota</taxon>
        <taxon>Pezizomycotina</taxon>
        <taxon>Eurotiomycetes</taxon>
        <taxon>Chaetothyriomycetidae</taxon>
        <taxon>Chaetothyriales</taxon>
        <taxon>Herpotrichiellaceae</taxon>
        <taxon>Exophiala</taxon>
    </lineage>
</organism>
<keyword evidence="6" id="KW-0653">Protein transport</keyword>
<comment type="subcellular location">
    <subcellularLocation>
        <location evidence="2">Cytoplasm</location>
    </subcellularLocation>
    <subcellularLocation>
        <location evidence="1">Nucleus</location>
    </subcellularLocation>
</comment>
<evidence type="ECO:0000256" key="9">
    <source>
        <dbReference type="SAM" id="MobiDB-lite"/>
    </source>
</evidence>
<dbReference type="PROSITE" id="PS50077">
    <property type="entry name" value="HEAT_REPEAT"/>
    <property type="match status" value="1"/>
</dbReference>
<comment type="caution">
    <text evidence="11">The sequence shown here is derived from an EMBL/GenBank/DDBJ whole genome shotgun (WGS) entry which is preliminary data.</text>
</comment>
<dbReference type="Pfam" id="PF03810">
    <property type="entry name" value="IBN_N"/>
    <property type="match status" value="1"/>
</dbReference>